<dbReference type="AlphaFoldDB" id="A0A1R3KJ08"/>
<dbReference type="InterPro" id="IPR040256">
    <property type="entry name" value="At4g02000-like"/>
</dbReference>
<feature type="domain" description="Reverse transcriptase zinc-binding" evidence="2">
    <location>
        <begin position="647"/>
        <end position="719"/>
    </location>
</feature>
<comment type="caution">
    <text evidence="3">The sequence shown here is derived from an EMBL/GenBank/DDBJ whole genome shotgun (WGS) entry which is preliminary data.</text>
</comment>
<dbReference type="Proteomes" id="UP000187203">
    <property type="component" value="Unassembled WGS sequence"/>
</dbReference>
<dbReference type="OrthoDB" id="1423337at2759"/>
<evidence type="ECO:0000259" key="2">
    <source>
        <dbReference type="Pfam" id="PF13966"/>
    </source>
</evidence>
<proteinExistence type="predicted"/>
<dbReference type="STRING" id="93759.A0A1R3KJ08"/>
<evidence type="ECO:0000313" key="3">
    <source>
        <dbReference type="EMBL" id="OMP07076.1"/>
    </source>
</evidence>
<evidence type="ECO:0000256" key="1">
    <source>
        <dbReference type="SAM" id="MobiDB-lite"/>
    </source>
</evidence>
<keyword evidence="4" id="KW-1185">Reference proteome</keyword>
<reference evidence="4" key="1">
    <citation type="submission" date="2013-09" db="EMBL/GenBank/DDBJ databases">
        <title>Corchorus olitorius genome sequencing.</title>
        <authorList>
            <person name="Alam M."/>
            <person name="Haque M.S."/>
            <person name="Islam M.S."/>
            <person name="Emdad E.M."/>
            <person name="Islam M.M."/>
            <person name="Ahmed B."/>
            <person name="Halim A."/>
            <person name="Hossen Q.M.M."/>
            <person name="Hossain M.Z."/>
            <person name="Ahmed R."/>
            <person name="Khan M.M."/>
            <person name="Islam R."/>
            <person name="Rashid M.M."/>
            <person name="Khan S.A."/>
            <person name="Rahman M.S."/>
            <person name="Alam M."/>
            <person name="Yahiya A.S."/>
            <person name="Khan M.S."/>
            <person name="Azam M.S."/>
            <person name="Haque T."/>
            <person name="Lashkar M.Z.H."/>
            <person name="Akhand A.I."/>
            <person name="Morshed G."/>
            <person name="Roy S."/>
            <person name="Uddin K.S."/>
            <person name="Rabeya T."/>
            <person name="Hossain A.S."/>
            <person name="Chowdhury A."/>
            <person name="Snigdha A.R."/>
            <person name="Mortoza M.S."/>
            <person name="Matin S.A."/>
            <person name="Hoque S.M.E."/>
            <person name="Islam M.K."/>
            <person name="Roy D.K."/>
            <person name="Haider R."/>
            <person name="Moosa M.M."/>
            <person name="Elias S.M."/>
            <person name="Hasan A.M."/>
            <person name="Jahan S."/>
            <person name="Shafiuddin M."/>
            <person name="Mahmood N."/>
            <person name="Shommy N.S."/>
        </authorList>
    </citation>
    <scope>NUCLEOTIDE SEQUENCE [LARGE SCALE GENOMIC DNA]</scope>
    <source>
        <strain evidence="4">cv. O-4</strain>
    </source>
</reference>
<dbReference type="PANTHER" id="PTHR31286:SF167">
    <property type="entry name" value="OS09G0268800 PROTEIN"/>
    <property type="match status" value="1"/>
</dbReference>
<sequence length="759" mass="85105">MEIGGSALEIELEYGDDSMEWANFMAIGKIQANKTLNRRGVLGILRTIWSEEVVSNISVVGDNIYGLSFITEKMRDRAVDDGPWSIMGFCMNSKKWDKRDTVEEVDFSEVAFWIQVHNLPMDMLTTKNAAIIGKVLGSIIKVDKPGSQKEEAKGLDGKPLYGPHLRVSFGKSEVGKRERDSGKWQKGKSEEMTLLVVDVGDKLEDGVRGKWQKHGGLGRGNEGQNNGMEVDKPMSRRSPGKGKEKRFVTDTATGRRNKGIVILEITNCSITGVSSSLPSLLPEQPCLELMITQSSPPLNNSSVPTYSTHTLSHPIPNIVPDIHSLAILVLSEILPTSLPIPNTLPIHPFIPQPVVSSSSSSSDDGTPCAELSGGSYIESPCLVIPGRYQINNQVEIGTGDPYEWESNSRSDGINQDLDDVSSDLNNKDMGGMNANADKIGIRDLVQEERVRCKTQVETGKGVAESSLVAELRSLQLKRDADEKWMEEAELKMIKRRRTEMDCIWSKQNWSLMEAKLYPLAIQQVTTFTFGTWRQENGRRIKKKGIRKTKQWSEEVGCSEVPIIDGCSIAVEEIMNKNIGRWELDSIKDWISEHEQKAIKSVPIHEGEESDQIVWPQESSGQYTVKSGYAVYRASHKDDTIRGVSSSHQVSQIVWKEIWKIRAPSKIKVFLWRVCKKALATNEELWKRKCRPVPLCDICGEEIESVEHLLLLCDWTKRVWWQGCFGLKICKERVRTIDQWLLEVFQEISGNSKEGCAGIS</sequence>
<dbReference type="InterPro" id="IPR026960">
    <property type="entry name" value="RVT-Znf"/>
</dbReference>
<evidence type="ECO:0000313" key="4">
    <source>
        <dbReference type="Proteomes" id="UP000187203"/>
    </source>
</evidence>
<dbReference type="EMBL" id="AWUE01013419">
    <property type="protein sequence ID" value="OMP07076.1"/>
    <property type="molecule type" value="Genomic_DNA"/>
</dbReference>
<dbReference type="Pfam" id="PF13966">
    <property type="entry name" value="zf-RVT"/>
    <property type="match status" value="1"/>
</dbReference>
<accession>A0A1R3KJ08</accession>
<name>A0A1R3KJ08_9ROSI</name>
<organism evidence="3 4">
    <name type="scientific">Corchorus olitorius</name>
    <dbReference type="NCBI Taxonomy" id="93759"/>
    <lineage>
        <taxon>Eukaryota</taxon>
        <taxon>Viridiplantae</taxon>
        <taxon>Streptophyta</taxon>
        <taxon>Embryophyta</taxon>
        <taxon>Tracheophyta</taxon>
        <taxon>Spermatophyta</taxon>
        <taxon>Magnoliopsida</taxon>
        <taxon>eudicotyledons</taxon>
        <taxon>Gunneridae</taxon>
        <taxon>Pentapetalae</taxon>
        <taxon>rosids</taxon>
        <taxon>malvids</taxon>
        <taxon>Malvales</taxon>
        <taxon>Malvaceae</taxon>
        <taxon>Grewioideae</taxon>
        <taxon>Apeibeae</taxon>
        <taxon>Corchorus</taxon>
    </lineage>
</organism>
<feature type="region of interest" description="Disordered" evidence="1">
    <location>
        <begin position="209"/>
        <end position="247"/>
    </location>
</feature>
<dbReference type="PANTHER" id="PTHR31286">
    <property type="entry name" value="GLYCINE-RICH CELL WALL STRUCTURAL PROTEIN 1.8-LIKE"/>
    <property type="match status" value="1"/>
</dbReference>
<protein>
    <recommendedName>
        <fullName evidence="2">Reverse transcriptase zinc-binding domain-containing protein</fullName>
    </recommendedName>
</protein>
<gene>
    <name evidence="3" type="ORF">COLO4_07649</name>
</gene>